<dbReference type="AlphaFoldDB" id="A0AAV1K0C8"/>
<sequence length="108" mass="11998">MNAASSPRDTRGRAGEITDQQRCEWSVIARLRLFRKLHDLNFRAVSQNGIIFRPGALFGDNGTGDRVKGDNPPPSHGPTDLSAIRTGSRPKLREMHRDCSWRITGALS</sequence>
<name>A0AAV1K0C8_9NEOP</name>
<evidence type="ECO:0000313" key="3">
    <source>
        <dbReference type="Proteomes" id="UP001497472"/>
    </source>
</evidence>
<evidence type="ECO:0000313" key="2">
    <source>
        <dbReference type="EMBL" id="CAK1554971.1"/>
    </source>
</evidence>
<dbReference type="Proteomes" id="UP001497472">
    <property type="component" value="Unassembled WGS sequence"/>
</dbReference>
<dbReference type="EMBL" id="CAVLEF010000279">
    <property type="protein sequence ID" value="CAK1554971.1"/>
    <property type="molecule type" value="Genomic_DNA"/>
</dbReference>
<feature type="region of interest" description="Disordered" evidence="1">
    <location>
        <begin position="61"/>
        <end position="84"/>
    </location>
</feature>
<protein>
    <submittedName>
        <fullName evidence="2">Uncharacterized protein</fullName>
    </submittedName>
</protein>
<reference evidence="2 3" key="1">
    <citation type="submission" date="2023-11" db="EMBL/GenBank/DDBJ databases">
        <authorList>
            <person name="Okamura Y."/>
        </authorList>
    </citation>
    <scope>NUCLEOTIDE SEQUENCE [LARGE SCALE GENOMIC DNA]</scope>
</reference>
<gene>
    <name evidence="2" type="ORF">LNINA_LOCUS13822</name>
</gene>
<comment type="caution">
    <text evidence="2">The sequence shown here is derived from an EMBL/GenBank/DDBJ whole genome shotgun (WGS) entry which is preliminary data.</text>
</comment>
<keyword evidence="3" id="KW-1185">Reference proteome</keyword>
<organism evidence="2 3">
    <name type="scientific">Leptosia nina</name>
    <dbReference type="NCBI Taxonomy" id="320188"/>
    <lineage>
        <taxon>Eukaryota</taxon>
        <taxon>Metazoa</taxon>
        <taxon>Ecdysozoa</taxon>
        <taxon>Arthropoda</taxon>
        <taxon>Hexapoda</taxon>
        <taxon>Insecta</taxon>
        <taxon>Pterygota</taxon>
        <taxon>Neoptera</taxon>
        <taxon>Endopterygota</taxon>
        <taxon>Lepidoptera</taxon>
        <taxon>Glossata</taxon>
        <taxon>Ditrysia</taxon>
        <taxon>Papilionoidea</taxon>
        <taxon>Pieridae</taxon>
        <taxon>Pierinae</taxon>
        <taxon>Leptosia</taxon>
    </lineage>
</organism>
<accession>A0AAV1K0C8</accession>
<proteinExistence type="predicted"/>
<evidence type="ECO:0000256" key="1">
    <source>
        <dbReference type="SAM" id="MobiDB-lite"/>
    </source>
</evidence>